<dbReference type="Proteomes" id="UP001596958">
    <property type="component" value="Unassembled WGS sequence"/>
</dbReference>
<feature type="transmembrane region" description="Helical" evidence="1">
    <location>
        <begin position="108"/>
        <end position="132"/>
    </location>
</feature>
<organism evidence="3 4">
    <name type="scientific">Mucilaginibacter calamicampi</name>
    <dbReference type="NCBI Taxonomy" id="1302352"/>
    <lineage>
        <taxon>Bacteria</taxon>
        <taxon>Pseudomonadati</taxon>
        <taxon>Bacteroidota</taxon>
        <taxon>Sphingobacteriia</taxon>
        <taxon>Sphingobacteriales</taxon>
        <taxon>Sphingobacteriaceae</taxon>
        <taxon>Mucilaginibacter</taxon>
    </lineage>
</organism>
<feature type="transmembrane region" description="Helical" evidence="1">
    <location>
        <begin position="69"/>
        <end position="88"/>
    </location>
</feature>
<keyword evidence="1" id="KW-0472">Membrane</keyword>
<feature type="transmembrane region" description="Helical" evidence="1">
    <location>
        <begin position="35"/>
        <end position="57"/>
    </location>
</feature>
<evidence type="ECO:0000313" key="3">
    <source>
        <dbReference type="EMBL" id="MFD0749947.1"/>
    </source>
</evidence>
<dbReference type="InterPro" id="IPR036890">
    <property type="entry name" value="HATPase_C_sf"/>
</dbReference>
<evidence type="ECO:0000313" key="4">
    <source>
        <dbReference type="Proteomes" id="UP001596958"/>
    </source>
</evidence>
<feature type="transmembrane region" description="Helical" evidence="1">
    <location>
        <begin position="7"/>
        <end position="29"/>
    </location>
</feature>
<dbReference type="EMBL" id="JBHTHU010000005">
    <property type="protein sequence ID" value="MFD0749947.1"/>
    <property type="molecule type" value="Genomic_DNA"/>
</dbReference>
<sequence length="343" mass="40062">MKFSNDAIFNVVFWLLYFLYQWMGLASLYGDYGAYFINACLALPVSLLFSIITIHVFFRKFYQRGRRLAFWMCVITTSVLLLLIRRYFNYYIMYPRYFPIGLHMGLFSFGKLLVEFANLYAISGLYALYYFIRYWYQEKHRVQELLQQKTLSELELLKMQVQPHFVFNTLNNIYGTALKTSAETAQLIAHLSGFLSYNLYDARERTVKLTDELAYIKNYIELQKNRYGSRLDVAVNVFDDVSDISLAPLLLLPLIENCFKHGVAGSVEKSWVRVDVSRQTELFSVTIENSCDNMMKQNEGNGGIGLANVKKRLELLYPDRHELKTIEGENSYLVILKINMESK</sequence>
<keyword evidence="3" id="KW-0808">Transferase</keyword>
<keyword evidence="3" id="KW-0418">Kinase</keyword>
<name>A0ABW2YU27_9SPHI</name>
<dbReference type="PANTHER" id="PTHR34220:SF7">
    <property type="entry name" value="SENSOR HISTIDINE KINASE YPDA"/>
    <property type="match status" value="1"/>
</dbReference>
<dbReference type="InterPro" id="IPR050640">
    <property type="entry name" value="Bact_2-comp_sensor_kinase"/>
</dbReference>
<dbReference type="InterPro" id="IPR010559">
    <property type="entry name" value="Sig_transdc_His_kin_internal"/>
</dbReference>
<dbReference type="Gene3D" id="3.30.565.10">
    <property type="entry name" value="Histidine kinase-like ATPase, C-terminal domain"/>
    <property type="match status" value="1"/>
</dbReference>
<accession>A0ABW2YU27</accession>
<keyword evidence="1" id="KW-0812">Transmembrane</keyword>
<dbReference type="PANTHER" id="PTHR34220">
    <property type="entry name" value="SENSOR HISTIDINE KINASE YPDA"/>
    <property type="match status" value="1"/>
</dbReference>
<dbReference type="RefSeq" id="WP_377098758.1">
    <property type="nucleotide sequence ID" value="NZ_JBHTHU010000005.1"/>
</dbReference>
<keyword evidence="1" id="KW-1133">Transmembrane helix</keyword>
<reference evidence="4" key="1">
    <citation type="journal article" date="2019" name="Int. J. Syst. Evol. Microbiol.">
        <title>The Global Catalogue of Microorganisms (GCM) 10K type strain sequencing project: providing services to taxonomists for standard genome sequencing and annotation.</title>
        <authorList>
            <consortium name="The Broad Institute Genomics Platform"/>
            <consortium name="The Broad Institute Genome Sequencing Center for Infectious Disease"/>
            <person name="Wu L."/>
            <person name="Ma J."/>
        </authorList>
    </citation>
    <scope>NUCLEOTIDE SEQUENCE [LARGE SCALE GENOMIC DNA]</scope>
    <source>
        <strain evidence="4">CCUG 63418</strain>
    </source>
</reference>
<comment type="caution">
    <text evidence="3">The sequence shown here is derived from an EMBL/GenBank/DDBJ whole genome shotgun (WGS) entry which is preliminary data.</text>
</comment>
<protein>
    <submittedName>
        <fullName evidence="3">Sensor histidine kinase</fullName>
        <ecNumber evidence="3">2.7.13.3</ecNumber>
    </submittedName>
</protein>
<dbReference type="EC" id="2.7.13.3" evidence="3"/>
<dbReference type="SUPFAM" id="SSF55874">
    <property type="entry name" value="ATPase domain of HSP90 chaperone/DNA topoisomerase II/histidine kinase"/>
    <property type="match status" value="1"/>
</dbReference>
<proteinExistence type="predicted"/>
<gene>
    <name evidence="3" type="ORF">ACFQZS_07330</name>
</gene>
<evidence type="ECO:0000256" key="1">
    <source>
        <dbReference type="SAM" id="Phobius"/>
    </source>
</evidence>
<evidence type="ECO:0000259" key="2">
    <source>
        <dbReference type="Pfam" id="PF06580"/>
    </source>
</evidence>
<keyword evidence="4" id="KW-1185">Reference proteome</keyword>
<dbReference type="GO" id="GO:0004673">
    <property type="term" value="F:protein histidine kinase activity"/>
    <property type="evidence" value="ECO:0007669"/>
    <property type="project" value="UniProtKB-EC"/>
</dbReference>
<dbReference type="Pfam" id="PF06580">
    <property type="entry name" value="His_kinase"/>
    <property type="match status" value="1"/>
</dbReference>
<feature type="domain" description="Signal transduction histidine kinase internal region" evidence="2">
    <location>
        <begin position="153"/>
        <end position="231"/>
    </location>
</feature>